<gene>
    <name evidence="1" type="ORF">RINTU1_14150</name>
</gene>
<dbReference type="EMBL" id="BLXO01000002">
    <property type="protein sequence ID" value="GFN46010.1"/>
    <property type="molecule type" value="Genomic_DNA"/>
</dbReference>
<evidence type="ECO:0000313" key="2">
    <source>
        <dbReference type="Proteomes" id="UP000504714"/>
    </source>
</evidence>
<evidence type="ECO:0000313" key="1">
    <source>
        <dbReference type="EMBL" id="GFN46010.1"/>
    </source>
</evidence>
<proteinExistence type="predicted"/>
<dbReference type="AlphaFoldDB" id="A0A6L2ZNL3"/>
<organism evidence="1 2">
    <name type="scientific">Candidatus Regiella insecticola</name>
    <dbReference type="NCBI Taxonomy" id="138073"/>
    <lineage>
        <taxon>Bacteria</taxon>
        <taxon>Pseudomonadati</taxon>
        <taxon>Pseudomonadota</taxon>
        <taxon>Gammaproteobacteria</taxon>
        <taxon>Enterobacterales</taxon>
        <taxon>Enterobacteriaceae</taxon>
        <taxon>aphid secondary symbionts</taxon>
        <taxon>Candidatus Regiella</taxon>
    </lineage>
</organism>
<comment type="caution">
    <text evidence="1">The sequence shown here is derived from an EMBL/GenBank/DDBJ whole genome shotgun (WGS) entry which is preliminary data.</text>
</comment>
<dbReference type="Proteomes" id="UP000504714">
    <property type="component" value="Unassembled WGS sequence"/>
</dbReference>
<accession>A0A6L2ZNL3</accession>
<name>A0A6L2ZNL3_9ENTR</name>
<sequence>MANGMVKERGMQMVKTLSVIDGGNMLTGHRANGKPYVLIGRDALLQTTLVNKHNYSDALINEKLKTFHPDSAAINRMVIMLKAGDFMSQSLIGEEANHQAIRFLAMNEISKDIIADELNVPHEDLVIISQPGFHIDMYLRPLANGRVLVQDDAETQKLVQSVLDDNKGDRSVRIAKDALQATLSDIAKSRQEREKVTALINKQLEDAGLQVIKAPGVFKVGDHRPVNYMNGIMGTSPTGEMFYLNNASSIEPLNQAFSAWIQEKQPGLNVHFVGLKEGLTEDLLKGNGGFDCITLHHGTENMVQQMAAFPEGRVSVSSTSSPIAEKTVAQLASYSNNLDSSVRVA</sequence>
<dbReference type="SUPFAM" id="SSF55909">
    <property type="entry name" value="Pentein"/>
    <property type="match status" value="1"/>
</dbReference>
<protein>
    <submittedName>
        <fullName evidence="1">Uncharacterized protein</fullName>
    </submittedName>
</protein>
<reference evidence="1 2" key="1">
    <citation type="submission" date="2020-06" db="EMBL/GenBank/DDBJ databases">
        <title>The genome sequence of Candidatus Regiella insecticola strain Tut.</title>
        <authorList>
            <person name="Nikoh N."/>
            <person name="Tsuchida T."/>
            <person name="Koga R."/>
            <person name="Oshima K."/>
            <person name="Hattori M."/>
            <person name="Fukatsu T."/>
        </authorList>
    </citation>
    <scope>NUCLEOTIDE SEQUENCE [LARGE SCALE GENOMIC DNA]</scope>
    <source>
        <strain evidence="1 2">Tut</strain>
    </source>
</reference>